<dbReference type="FunFam" id="1.20.1250.20:FF:000118">
    <property type="entry name" value="D-xylose-proton symporter-like 3, chloroplastic"/>
    <property type="match status" value="1"/>
</dbReference>
<reference evidence="10" key="2">
    <citation type="submission" date="2020-11" db="EMBL/GenBank/DDBJ databases">
        <authorList>
            <person name="Cecchin M."/>
            <person name="Marcolungo L."/>
            <person name="Rossato M."/>
            <person name="Girolomoni L."/>
            <person name="Cosentino E."/>
            <person name="Cuine S."/>
            <person name="Li-Beisson Y."/>
            <person name="Delledonne M."/>
            <person name="Ballottari M."/>
        </authorList>
    </citation>
    <scope>NUCLEOTIDE SEQUENCE</scope>
    <source>
        <strain evidence="10">211/11P</strain>
        <tissue evidence="10">Whole cell</tissue>
    </source>
</reference>
<dbReference type="PRINTS" id="PR00171">
    <property type="entry name" value="SUGRTRNSPORT"/>
</dbReference>
<dbReference type="PROSITE" id="PS50850">
    <property type="entry name" value="MFS"/>
    <property type="match status" value="1"/>
</dbReference>
<dbReference type="EMBL" id="SIDB01000013">
    <property type="protein sequence ID" value="KAI3424105.1"/>
    <property type="molecule type" value="Genomic_DNA"/>
</dbReference>
<keyword evidence="3 7" id="KW-0813">Transport</keyword>
<evidence type="ECO:0000256" key="5">
    <source>
        <dbReference type="ARBA" id="ARBA00022989"/>
    </source>
</evidence>
<evidence type="ECO:0000256" key="4">
    <source>
        <dbReference type="ARBA" id="ARBA00022692"/>
    </source>
</evidence>
<dbReference type="GO" id="GO:0005737">
    <property type="term" value="C:cytoplasm"/>
    <property type="evidence" value="ECO:0007669"/>
    <property type="project" value="UniProtKB-ARBA"/>
</dbReference>
<sequence>MPAHLRTRSPTRPGFYTHAAQGDGPLSADRPQGQQTLEIDVEQSPLLPAVKSGKGSGGGGGDDAEAVDWIMTSLLFVFPAIGGLLFGYDIGATSGALVSMTSEQFSGTDWYGLSAFQSGLVVSLSLAGALLGSGAALLYGDKLGRRNELLGASLLYGIASIIVALGPNLPTVMAGRLLYGIGIGFAMHAAPAYIAETSPAKVRGLLISLKEAFIVGGILAGYAASYVYIEQLGGWRWMYGLAALPAVVLAAGMYWLPESPRWLLLSGAGPKAAVAALRRTKGSVANDAAVQVEVDGILDAMAASPKDISKGGGAFDFTELLRPRYRRPLAIGMSLMLFQQITGQPSVLYYAAKIFQAAGFAEAGEATGVALVLGFFKLVMTGVAVATVDSWGRRPLLLFGVSGVVFSLLVLGTAQLGVLPVPADMVAWTNLGALLLYVGAYQMSFGPISWLICGEVFPLKVRGQAIALATLTNFGSNFAVSLVLPSLQENFGQAATYFTFAAIGVAAVVTINAIVPETKGKTLEEIEALWDK</sequence>
<dbReference type="PANTHER" id="PTHR48023">
    <property type="entry name" value="D-XYLOSE-PROTON SYMPORTER-LIKE 2"/>
    <property type="match status" value="1"/>
</dbReference>
<gene>
    <name evidence="10" type="ORF">D9Q98_009466</name>
</gene>
<feature type="transmembrane region" description="Helical" evidence="8">
    <location>
        <begin position="69"/>
        <end position="90"/>
    </location>
</feature>
<evidence type="ECO:0000256" key="3">
    <source>
        <dbReference type="ARBA" id="ARBA00022448"/>
    </source>
</evidence>
<dbReference type="Gene3D" id="1.20.1250.20">
    <property type="entry name" value="MFS general substrate transporter like domains"/>
    <property type="match status" value="1"/>
</dbReference>
<comment type="caution">
    <text evidence="10">The sequence shown here is derived from an EMBL/GenBank/DDBJ whole genome shotgun (WGS) entry which is preliminary data.</text>
</comment>
<accession>A0A9D4YSN6</accession>
<feature type="transmembrane region" description="Helical" evidence="8">
    <location>
        <begin position="395"/>
        <end position="414"/>
    </location>
</feature>
<dbReference type="InterPro" id="IPR020846">
    <property type="entry name" value="MFS_dom"/>
</dbReference>
<reference evidence="10" key="1">
    <citation type="journal article" date="2019" name="Plant J.">
        <title>Chlorella vulgaris genome assembly and annotation reveals the molecular basis for metabolic acclimation to high light conditions.</title>
        <authorList>
            <person name="Cecchin M."/>
            <person name="Marcolungo L."/>
            <person name="Rossato M."/>
            <person name="Girolomoni L."/>
            <person name="Cosentino E."/>
            <person name="Cuine S."/>
            <person name="Li-Beisson Y."/>
            <person name="Delledonne M."/>
            <person name="Ballottari M."/>
        </authorList>
    </citation>
    <scope>NUCLEOTIDE SEQUENCE</scope>
    <source>
        <strain evidence="10">211/11P</strain>
    </source>
</reference>
<dbReference type="InterPro" id="IPR005828">
    <property type="entry name" value="MFS_sugar_transport-like"/>
</dbReference>
<comment type="similarity">
    <text evidence="2 7">Belongs to the major facilitator superfamily. Sugar transporter (TC 2.A.1.1) family.</text>
</comment>
<keyword evidence="6 8" id="KW-0472">Membrane</keyword>
<evidence type="ECO:0000256" key="6">
    <source>
        <dbReference type="ARBA" id="ARBA00023136"/>
    </source>
</evidence>
<name>A0A9D4YSN6_CHLVU</name>
<keyword evidence="11" id="KW-1185">Reference proteome</keyword>
<feature type="transmembrane region" description="Helical" evidence="8">
    <location>
        <begin position="235"/>
        <end position="256"/>
    </location>
</feature>
<dbReference type="NCBIfam" id="TIGR00879">
    <property type="entry name" value="SP"/>
    <property type="match status" value="1"/>
</dbReference>
<dbReference type="Pfam" id="PF00083">
    <property type="entry name" value="Sugar_tr"/>
    <property type="match status" value="1"/>
</dbReference>
<evidence type="ECO:0000313" key="11">
    <source>
        <dbReference type="Proteomes" id="UP001055712"/>
    </source>
</evidence>
<feature type="domain" description="Major facilitator superfamily (MFS) profile" evidence="9">
    <location>
        <begin position="75"/>
        <end position="519"/>
    </location>
</feature>
<evidence type="ECO:0000256" key="2">
    <source>
        <dbReference type="ARBA" id="ARBA00010992"/>
    </source>
</evidence>
<evidence type="ECO:0000259" key="9">
    <source>
        <dbReference type="PROSITE" id="PS50850"/>
    </source>
</evidence>
<dbReference type="PROSITE" id="PS00216">
    <property type="entry name" value="SUGAR_TRANSPORT_1"/>
    <property type="match status" value="1"/>
</dbReference>
<keyword evidence="5 8" id="KW-1133">Transmembrane helix</keyword>
<dbReference type="GO" id="GO:0022857">
    <property type="term" value="F:transmembrane transporter activity"/>
    <property type="evidence" value="ECO:0007669"/>
    <property type="project" value="InterPro"/>
</dbReference>
<feature type="transmembrane region" description="Helical" evidence="8">
    <location>
        <begin position="149"/>
        <end position="165"/>
    </location>
</feature>
<feature type="transmembrane region" description="Helical" evidence="8">
    <location>
        <begin position="110"/>
        <end position="137"/>
    </location>
</feature>
<feature type="transmembrane region" description="Helical" evidence="8">
    <location>
        <begin position="329"/>
        <end position="349"/>
    </location>
</feature>
<comment type="subcellular location">
    <subcellularLocation>
        <location evidence="1">Membrane</location>
        <topology evidence="1">Multi-pass membrane protein</topology>
    </subcellularLocation>
</comment>
<feature type="transmembrane region" description="Helical" evidence="8">
    <location>
        <begin position="207"/>
        <end position="229"/>
    </location>
</feature>
<organism evidence="10 11">
    <name type="scientific">Chlorella vulgaris</name>
    <name type="common">Green alga</name>
    <dbReference type="NCBI Taxonomy" id="3077"/>
    <lineage>
        <taxon>Eukaryota</taxon>
        <taxon>Viridiplantae</taxon>
        <taxon>Chlorophyta</taxon>
        <taxon>core chlorophytes</taxon>
        <taxon>Trebouxiophyceae</taxon>
        <taxon>Chlorellales</taxon>
        <taxon>Chlorellaceae</taxon>
        <taxon>Chlorella clade</taxon>
        <taxon>Chlorella</taxon>
    </lineage>
</organism>
<dbReference type="InterPro" id="IPR003663">
    <property type="entry name" value="Sugar/inositol_transpt"/>
</dbReference>
<dbReference type="GO" id="GO:0016020">
    <property type="term" value="C:membrane"/>
    <property type="evidence" value="ECO:0007669"/>
    <property type="project" value="UniProtKB-SubCell"/>
</dbReference>
<dbReference type="PANTHER" id="PTHR48023:SF4">
    <property type="entry name" value="D-XYLOSE-PROTON SYMPORTER-LIKE 2"/>
    <property type="match status" value="1"/>
</dbReference>
<evidence type="ECO:0000256" key="7">
    <source>
        <dbReference type="RuleBase" id="RU003346"/>
    </source>
</evidence>
<dbReference type="InterPro" id="IPR050820">
    <property type="entry name" value="MFS_Sugar_Transporter"/>
</dbReference>
<protein>
    <recommendedName>
        <fullName evidence="9">Major facilitator superfamily (MFS) profile domain-containing protein</fullName>
    </recommendedName>
</protein>
<feature type="transmembrane region" description="Helical" evidence="8">
    <location>
        <begin position="465"/>
        <end position="484"/>
    </location>
</feature>
<dbReference type="OrthoDB" id="6612291at2759"/>
<dbReference type="SUPFAM" id="SSF103473">
    <property type="entry name" value="MFS general substrate transporter"/>
    <property type="match status" value="1"/>
</dbReference>
<dbReference type="InterPro" id="IPR036259">
    <property type="entry name" value="MFS_trans_sf"/>
</dbReference>
<proteinExistence type="inferred from homology"/>
<evidence type="ECO:0000256" key="8">
    <source>
        <dbReference type="SAM" id="Phobius"/>
    </source>
</evidence>
<evidence type="ECO:0000256" key="1">
    <source>
        <dbReference type="ARBA" id="ARBA00004141"/>
    </source>
</evidence>
<evidence type="ECO:0000313" key="10">
    <source>
        <dbReference type="EMBL" id="KAI3424105.1"/>
    </source>
</evidence>
<feature type="transmembrane region" description="Helical" evidence="8">
    <location>
        <begin position="496"/>
        <end position="515"/>
    </location>
</feature>
<feature type="transmembrane region" description="Helical" evidence="8">
    <location>
        <begin position="369"/>
        <end position="388"/>
    </location>
</feature>
<dbReference type="AlphaFoldDB" id="A0A9D4YSN6"/>
<keyword evidence="4 8" id="KW-0812">Transmembrane</keyword>
<dbReference type="PROSITE" id="PS00217">
    <property type="entry name" value="SUGAR_TRANSPORT_2"/>
    <property type="match status" value="1"/>
</dbReference>
<dbReference type="CDD" id="cd17362">
    <property type="entry name" value="MFS_GLUT10_12_Class3_like"/>
    <property type="match status" value="1"/>
</dbReference>
<dbReference type="Proteomes" id="UP001055712">
    <property type="component" value="Unassembled WGS sequence"/>
</dbReference>
<feature type="transmembrane region" description="Helical" evidence="8">
    <location>
        <begin position="434"/>
        <end position="453"/>
    </location>
</feature>
<feature type="transmembrane region" description="Helical" evidence="8">
    <location>
        <begin position="177"/>
        <end position="195"/>
    </location>
</feature>
<dbReference type="InterPro" id="IPR005829">
    <property type="entry name" value="Sugar_transporter_CS"/>
</dbReference>
<dbReference type="GO" id="GO:1904659">
    <property type="term" value="P:D-glucose transmembrane transport"/>
    <property type="evidence" value="ECO:0007669"/>
    <property type="project" value="UniProtKB-ARBA"/>
</dbReference>